<dbReference type="GO" id="GO:0003676">
    <property type="term" value="F:nucleic acid binding"/>
    <property type="evidence" value="ECO:0007669"/>
    <property type="project" value="InterPro"/>
</dbReference>
<evidence type="ECO:0000313" key="4">
    <source>
        <dbReference type="Proteomes" id="UP000390763"/>
    </source>
</evidence>
<feature type="domain" description="HNH nuclease" evidence="2">
    <location>
        <begin position="161"/>
        <end position="227"/>
    </location>
</feature>
<proteinExistence type="predicted"/>
<comment type="caution">
    <text evidence="3">The sequence shown here is derived from an EMBL/GenBank/DDBJ whole genome shotgun (WGS) entry which is preliminary data.</text>
</comment>
<dbReference type="SMART" id="SM00507">
    <property type="entry name" value="HNHc"/>
    <property type="match status" value="1"/>
</dbReference>
<dbReference type="GO" id="GO:0004519">
    <property type="term" value="F:endonuclease activity"/>
    <property type="evidence" value="ECO:0007669"/>
    <property type="project" value="InterPro"/>
</dbReference>
<evidence type="ECO:0000259" key="2">
    <source>
        <dbReference type="SMART" id="SM00507"/>
    </source>
</evidence>
<dbReference type="AlphaFoldDB" id="A0AB35ZH49"/>
<name>A0AB35ZH49_9BACT</name>
<dbReference type="InterPro" id="IPR003615">
    <property type="entry name" value="HNH_nuc"/>
</dbReference>
<evidence type="ECO:0000313" key="3">
    <source>
        <dbReference type="EMBL" id="MQO04653.1"/>
    </source>
</evidence>
<feature type="compositionally biased region" description="Polar residues" evidence="1">
    <location>
        <begin position="128"/>
        <end position="137"/>
    </location>
</feature>
<dbReference type="Proteomes" id="UP000390763">
    <property type="component" value="Unassembled WGS sequence"/>
</dbReference>
<dbReference type="EMBL" id="VZBT01000081">
    <property type="protein sequence ID" value="MQO04653.1"/>
    <property type="molecule type" value="Genomic_DNA"/>
</dbReference>
<dbReference type="Pfam" id="PF01844">
    <property type="entry name" value="HNH"/>
    <property type="match status" value="1"/>
</dbReference>
<organism evidence="3 4">
    <name type="scientific">Segatella copri</name>
    <dbReference type="NCBI Taxonomy" id="165179"/>
    <lineage>
        <taxon>Bacteria</taxon>
        <taxon>Pseudomonadati</taxon>
        <taxon>Bacteroidota</taxon>
        <taxon>Bacteroidia</taxon>
        <taxon>Bacteroidales</taxon>
        <taxon>Prevotellaceae</taxon>
        <taxon>Segatella</taxon>
    </lineage>
</organism>
<accession>A0AB35ZH49</accession>
<dbReference type="GO" id="GO:0008270">
    <property type="term" value="F:zinc ion binding"/>
    <property type="evidence" value="ECO:0007669"/>
    <property type="project" value="InterPro"/>
</dbReference>
<gene>
    <name evidence="3" type="ORF">F7D62_11175</name>
</gene>
<protein>
    <recommendedName>
        <fullName evidence="2">HNH nuclease domain-containing protein</fullName>
    </recommendedName>
</protein>
<evidence type="ECO:0000256" key="1">
    <source>
        <dbReference type="SAM" id="MobiDB-lite"/>
    </source>
</evidence>
<feature type="region of interest" description="Disordered" evidence="1">
    <location>
        <begin position="125"/>
        <end position="146"/>
    </location>
</feature>
<dbReference type="InterPro" id="IPR002711">
    <property type="entry name" value="HNH"/>
</dbReference>
<dbReference type="CDD" id="cd00085">
    <property type="entry name" value="HNHc"/>
    <property type="match status" value="1"/>
</dbReference>
<sequence>MQTGKTRKKAMKQEIPTPASIRKAYVEEYLKRRTDAEEFARFTESELADFIRKHESPNLESIYTQLDHNYYDRVRHDMAIDGQMRTEDNAADNRYSLHLKTWSGFLESKAFRNLFKTKIAIEDLSSDAEPSSPSTPSFREETEGERKHILKETDVIRRNPQLRQMCLDKYGYQCQCCGMDFEETYGKELGANFMEVHHIRMISTYETDGVPENFLENLVPLCSNCHSMIHHIKDSEHPLRDLRATYRGMKKEIKIWKQD</sequence>
<dbReference type="Gene3D" id="1.10.30.50">
    <property type="match status" value="1"/>
</dbReference>
<reference evidence="4" key="1">
    <citation type="submission" date="2019-09" db="EMBL/GenBank/DDBJ databases">
        <title>Distinct polysaccharide growth profiles of human intestinal Prevotella copri isolates.</title>
        <authorList>
            <person name="Fehlner-Peach H."/>
            <person name="Magnabosco C."/>
            <person name="Raghavan V."/>
            <person name="Scher J.U."/>
            <person name="Tett A."/>
            <person name="Cox L.M."/>
            <person name="Gottsegen C."/>
            <person name="Watters A."/>
            <person name="Wiltshire- Gordon J.D."/>
            <person name="Segata N."/>
            <person name="Bonneau R."/>
            <person name="Littman D.R."/>
        </authorList>
    </citation>
    <scope>NUCLEOTIDE SEQUENCE [LARGE SCALE GENOMIC DNA]</scope>
    <source>
        <strain evidence="4">iAK279</strain>
    </source>
</reference>